<evidence type="ECO:0000313" key="3">
    <source>
        <dbReference type="Proteomes" id="UP001433268"/>
    </source>
</evidence>
<gene>
    <name evidence="2" type="ORF">PG997_002654</name>
</gene>
<evidence type="ECO:0000313" key="2">
    <source>
        <dbReference type="EMBL" id="KAK8087693.1"/>
    </source>
</evidence>
<feature type="compositionally biased region" description="Polar residues" evidence="1">
    <location>
        <begin position="9"/>
        <end position="21"/>
    </location>
</feature>
<dbReference type="RefSeq" id="XP_066670587.1">
    <property type="nucleotide sequence ID" value="XM_066806969.1"/>
</dbReference>
<organism evidence="2 3">
    <name type="scientific">Apiospora hydei</name>
    <dbReference type="NCBI Taxonomy" id="1337664"/>
    <lineage>
        <taxon>Eukaryota</taxon>
        <taxon>Fungi</taxon>
        <taxon>Dikarya</taxon>
        <taxon>Ascomycota</taxon>
        <taxon>Pezizomycotina</taxon>
        <taxon>Sordariomycetes</taxon>
        <taxon>Xylariomycetidae</taxon>
        <taxon>Amphisphaeriales</taxon>
        <taxon>Apiosporaceae</taxon>
        <taxon>Apiospora</taxon>
    </lineage>
</organism>
<feature type="region of interest" description="Disordered" evidence="1">
    <location>
        <begin position="1"/>
        <end position="21"/>
    </location>
</feature>
<comment type="caution">
    <text evidence="2">The sequence shown here is derived from an EMBL/GenBank/DDBJ whole genome shotgun (WGS) entry which is preliminary data.</text>
</comment>
<keyword evidence="3" id="KW-1185">Reference proteome</keyword>
<dbReference type="GeneID" id="92040029"/>
<accession>A0ABR1WX17</accession>
<sequence>MTKKEQKTKTYNTEDSQVVTDPSTNSALCCLYMGERTGSLVFSRIWSWIVAGTINIFNRPRRVSMC</sequence>
<proteinExistence type="predicted"/>
<name>A0ABR1WX17_9PEZI</name>
<evidence type="ECO:0000256" key="1">
    <source>
        <dbReference type="SAM" id="MobiDB-lite"/>
    </source>
</evidence>
<dbReference type="Proteomes" id="UP001433268">
    <property type="component" value="Unassembled WGS sequence"/>
</dbReference>
<reference evidence="2 3" key="1">
    <citation type="submission" date="2023-01" db="EMBL/GenBank/DDBJ databases">
        <title>Analysis of 21 Apiospora genomes using comparative genomics revels a genus with tremendous synthesis potential of carbohydrate active enzymes and secondary metabolites.</title>
        <authorList>
            <person name="Sorensen T."/>
        </authorList>
    </citation>
    <scope>NUCLEOTIDE SEQUENCE [LARGE SCALE GENOMIC DNA]</scope>
    <source>
        <strain evidence="2 3">CBS 114990</strain>
    </source>
</reference>
<dbReference type="EMBL" id="JAQQWN010000004">
    <property type="protein sequence ID" value="KAK8087693.1"/>
    <property type="molecule type" value="Genomic_DNA"/>
</dbReference>
<protein>
    <submittedName>
        <fullName evidence="2">Uncharacterized protein</fullName>
    </submittedName>
</protein>